<keyword evidence="3" id="KW-1185">Reference proteome</keyword>
<evidence type="ECO:0000313" key="2">
    <source>
        <dbReference type="EMBL" id="KAF2846296.1"/>
    </source>
</evidence>
<dbReference type="AlphaFoldDB" id="A0A6A7ASK0"/>
<feature type="compositionally biased region" description="Basic and acidic residues" evidence="1">
    <location>
        <begin position="93"/>
        <end position="121"/>
    </location>
</feature>
<proteinExistence type="predicted"/>
<feature type="region of interest" description="Disordered" evidence="1">
    <location>
        <begin position="73"/>
        <end position="121"/>
    </location>
</feature>
<sequence>MRPRSASAPHHHNSSTFEVLEAEADAQRRIFCSLPRVPWPPLLTRLRRDHVPARIRVPGAVMGLEELRAKLAAEKKRNEESVAEAMRARAQRKRDDKRREEEWREEEREAKKREEEERKRAREEIVLTLEPSLAIPITTSTASYIKILPKSLNNPQLLATQHNHHHRYSFLPTPPRFFILPSRKMCTRVLSSWLRDKRARQESLSPYERVYDVISLCCGITIDDVSMGVFIRDAV</sequence>
<dbReference type="EMBL" id="MU006336">
    <property type="protein sequence ID" value="KAF2846296.1"/>
    <property type="molecule type" value="Genomic_DNA"/>
</dbReference>
<evidence type="ECO:0000256" key="1">
    <source>
        <dbReference type="SAM" id="MobiDB-lite"/>
    </source>
</evidence>
<accession>A0A6A7ASK0</accession>
<dbReference type="Proteomes" id="UP000799423">
    <property type="component" value="Unassembled WGS sequence"/>
</dbReference>
<name>A0A6A7ASK0_9PLEO</name>
<organism evidence="2 3">
    <name type="scientific">Plenodomus tracheiphilus IPT5</name>
    <dbReference type="NCBI Taxonomy" id="1408161"/>
    <lineage>
        <taxon>Eukaryota</taxon>
        <taxon>Fungi</taxon>
        <taxon>Dikarya</taxon>
        <taxon>Ascomycota</taxon>
        <taxon>Pezizomycotina</taxon>
        <taxon>Dothideomycetes</taxon>
        <taxon>Pleosporomycetidae</taxon>
        <taxon>Pleosporales</taxon>
        <taxon>Pleosporineae</taxon>
        <taxon>Leptosphaeriaceae</taxon>
        <taxon>Plenodomus</taxon>
    </lineage>
</organism>
<gene>
    <name evidence="2" type="ORF">T440DRAFT_521861</name>
</gene>
<protein>
    <submittedName>
        <fullName evidence="2">Uncharacterized protein</fullName>
    </submittedName>
</protein>
<reference evidence="2" key="1">
    <citation type="submission" date="2020-01" db="EMBL/GenBank/DDBJ databases">
        <authorList>
            <consortium name="DOE Joint Genome Institute"/>
            <person name="Haridas S."/>
            <person name="Albert R."/>
            <person name="Binder M."/>
            <person name="Bloem J."/>
            <person name="Labutti K."/>
            <person name="Salamov A."/>
            <person name="Andreopoulos B."/>
            <person name="Baker S.E."/>
            <person name="Barry K."/>
            <person name="Bills G."/>
            <person name="Bluhm B.H."/>
            <person name="Cannon C."/>
            <person name="Castanera R."/>
            <person name="Culley D.E."/>
            <person name="Daum C."/>
            <person name="Ezra D."/>
            <person name="Gonzalez J.B."/>
            <person name="Henrissat B."/>
            <person name="Kuo A."/>
            <person name="Liang C."/>
            <person name="Lipzen A."/>
            <person name="Lutzoni F."/>
            <person name="Magnuson J."/>
            <person name="Mondo S."/>
            <person name="Nolan M."/>
            <person name="Ohm R."/>
            <person name="Pangilinan J."/>
            <person name="Park H.-J."/>
            <person name="Ramirez L."/>
            <person name="Alfaro M."/>
            <person name="Sun H."/>
            <person name="Tritt A."/>
            <person name="Yoshinaga Y."/>
            <person name="Zwiers L.-H."/>
            <person name="Turgeon B.G."/>
            <person name="Goodwin S.B."/>
            <person name="Spatafora J.W."/>
            <person name="Crous P.W."/>
            <person name="Grigoriev I.V."/>
        </authorList>
    </citation>
    <scope>NUCLEOTIDE SEQUENCE</scope>
    <source>
        <strain evidence="2">IPT5</strain>
    </source>
</reference>
<evidence type="ECO:0000313" key="3">
    <source>
        <dbReference type="Proteomes" id="UP000799423"/>
    </source>
</evidence>